<sequence length="107" mass="11923">MATPAASEDSQANVRNDTETWTEMPVAINLARVSTALRVVCVTELVDIIFSFLDGPDNARNARVCKTWSNIALKIIWEEVDDLVALFSILSPMVAGNQPERRDVYVR</sequence>
<dbReference type="EMBL" id="JAACJJ010000004">
    <property type="protein sequence ID" value="KAF5328409.1"/>
    <property type="molecule type" value="Genomic_DNA"/>
</dbReference>
<dbReference type="CDD" id="cd09917">
    <property type="entry name" value="F-box_SF"/>
    <property type="match status" value="1"/>
</dbReference>
<keyword evidence="3" id="KW-1185">Reference proteome</keyword>
<reference evidence="2 3" key="1">
    <citation type="journal article" date="2020" name="ISME J.">
        <title>Uncovering the hidden diversity of litter-decomposition mechanisms in mushroom-forming fungi.</title>
        <authorList>
            <person name="Floudas D."/>
            <person name="Bentzer J."/>
            <person name="Ahren D."/>
            <person name="Johansson T."/>
            <person name="Persson P."/>
            <person name="Tunlid A."/>
        </authorList>
    </citation>
    <scope>NUCLEOTIDE SEQUENCE [LARGE SCALE GENOMIC DNA]</scope>
    <source>
        <strain evidence="2 3">CBS 101986</strain>
    </source>
</reference>
<evidence type="ECO:0000313" key="2">
    <source>
        <dbReference type="EMBL" id="KAF5328409.1"/>
    </source>
</evidence>
<accession>A0A8H5F991</accession>
<evidence type="ECO:0000259" key="1">
    <source>
        <dbReference type="Pfam" id="PF12937"/>
    </source>
</evidence>
<gene>
    <name evidence="2" type="ORF">D9619_013304</name>
</gene>
<dbReference type="Proteomes" id="UP000567179">
    <property type="component" value="Unassembled WGS sequence"/>
</dbReference>
<feature type="domain" description="F-box" evidence="1">
    <location>
        <begin position="45"/>
        <end position="80"/>
    </location>
</feature>
<protein>
    <recommendedName>
        <fullName evidence="1">F-box domain-containing protein</fullName>
    </recommendedName>
</protein>
<dbReference type="InterPro" id="IPR001810">
    <property type="entry name" value="F-box_dom"/>
</dbReference>
<name>A0A8H5F991_9AGAR</name>
<dbReference type="Gene3D" id="1.20.1280.50">
    <property type="match status" value="1"/>
</dbReference>
<comment type="caution">
    <text evidence="2">The sequence shown here is derived from an EMBL/GenBank/DDBJ whole genome shotgun (WGS) entry which is preliminary data.</text>
</comment>
<dbReference type="InterPro" id="IPR036047">
    <property type="entry name" value="F-box-like_dom_sf"/>
</dbReference>
<proteinExistence type="predicted"/>
<organism evidence="2 3">
    <name type="scientific">Psilocybe cf. subviscida</name>
    <dbReference type="NCBI Taxonomy" id="2480587"/>
    <lineage>
        <taxon>Eukaryota</taxon>
        <taxon>Fungi</taxon>
        <taxon>Dikarya</taxon>
        <taxon>Basidiomycota</taxon>
        <taxon>Agaricomycotina</taxon>
        <taxon>Agaricomycetes</taxon>
        <taxon>Agaricomycetidae</taxon>
        <taxon>Agaricales</taxon>
        <taxon>Agaricineae</taxon>
        <taxon>Strophariaceae</taxon>
        <taxon>Psilocybe</taxon>
    </lineage>
</organism>
<dbReference type="Pfam" id="PF12937">
    <property type="entry name" value="F-box-like"/>
    <property type="match status" value="1"/>
</dbReference>
<dbReference type="AlphaFoldDB" id="A0A8H5F991"/>
<dbReference type="OrthoDB" id="2447803at2759"/>
<dbReference type="SUPFAM" id="SSF81383">
    <property type="entry name" value="F-box domain"/>
    <property type="match status" value="1"/>
</dbReference>
<evidence type="ECO:0000313" key="3">
    <source>
        <dbReference type="Proteomes" id="UP000567179"/>
    </source>
</evidence>